<organism evidence="2 3">
    <name type="scientific">Popillia japonica</name>
    <name type="common">Japanese beetle</name>
    <dbReference type="NCBI Taxonomy" id="7064"/>
    <lineage>
        <taxon>Eukaryota</taxon>
        <taxon>Metazoa</taxon>
        <taxon>Ecdysozoa</taxon>
        <taxon>Arthropoda</taxon>
        <taxon>Hexapoda</taxon>
        <taxon>Insecta</taxon>
        <taxon>Pterygota</taxon>
        <taxon>Neoptera</taxon>
        <taxon>Endopterygota</taxon>
        <taxon>Coleoptera</taxon>
        <taxon>Polyphaga</taxon>
        <taxon>Scarabaeiformia</taxon>
        <taxon>Scarabaeidae</taxon>
        <taxon>Rutelinae</taxon>
        <taxon>Popillia</taxon>
    </lineage>
</organism>
<dbReference type="Proteomes" id="UP001458880">
    <property type="component" value="Unassembled WGS sequence"/>
</dbReference>
<dbReference type="AlphaFoldDB" id="A0AAW1MC95"/>
<gene>
    <name evidence="2" type="ORF">QE152_g8486</name>
</gene>
<evidence type="ECO:0000313" key="3">
    <source>
        <dbReference type="Proteomes" id="UP001458880"/>
    </source>
</evidence>
<feature type="coiled-coil region" evidence="1">
    <location>
        <begin position="19"/>
        <end position="80"/>
    </location>
</feature>
<evidence type="ECO:0000256" key="1">
    <source>
        <dbReference type="SAM" id="Coils"/>
    </source>
</evidence>
<comment type="caution">
    <text evidence="2">The sequence shown here is derived from an EMBL/GenBank/DDBJ whole genome shotgun (WGS) entry which is preliminary data.</text>
</comment>
<reference evidence="2 3" key="1">
    <citation type="journal article" date="2024" name="BMC Genomics">
        <title>De novo assembly and annotation of Popillia japonica's genome with initial clues to its potential as an invasive pest.</title>
        <authorList>
            <person name="Cucini C."/>
            <person name="Boschi S."/>
            <person name="Funari R."/>
            <person name="Cardaioli E."/>
            <person name="Iannotti N."/>
            <person name="Marturano G."/>
            <person name="Paoli F."/>
            <person name="Bruttini M."/>
            <person name="Carapelli A."/>
            <person name="Frati F."/>
            <person name="Nardi F."/>
        </authorList>
    </citation>
    <scope>NUCLEOTIDE SEQUENCE [LARGE SCALE GENOMIC DNA]</scope>
    <source>
        <strain evidence="2">DMR45628</strain>
    </source>
</reference>
<name>A0AAW1MC95_POPJA</name>
<evidence type="ECO:0000313" key="2">
    <source>
        <dbReference type="EMBL" id="KAK9743597.1"/>
    </source>
</evidence>
<keyword evidence="3" id="KW-1185">Reference proteome</keyword>
<dbReference type="EMBL" id="JASPKY010000068">
    <property type="protein sequence ID" value="KAK9743597.1"/>
    <property type="molecule type" value="Genomic_DNA"/>
</dbReference>
<keyword evidence="1" id="KW-0175">Coiled coil</keyword>
<protein>
    <submittedName>
        <fullName evidence="2">Uncharacterized protein</fullName>
    </submittedName>
</protein>
<accession>A0AAW1MC95</accession>
<sequence length="170" mass="19493">MYYTPFVYRRYFFLVENSRNLHERGLEEVEKKLSELMMEFSGNQGETKVVLDGELVENSRNLHERGLEEVEKKLSELMMEFSGNQGETKVVLDGESEIVQQRPEATEPVSSGKMILKPPIFDGLISWNNYLRQFEITVESNCWTENLKASALANSLRGKLLSRAIVGPKT</sequence>
<proteinExistence type="predicted"/>